<keyword evidence="1" id="KW-1133">Transmembrane helix</keyword>
<dbReference type="GeneTree" id="ENSGT00940000158014"/>
<organism evidence="3 4">
    <name type="scientific">Hucho hucho</name>
    <name type="common">huchen</name>
    <dbReference type="NCBI Taxonomy" id="62062"/>
    <lineage>
        <taxon>Eukaryota</taxon>
        <taxon>Metazoa</taxon>
        <taxon>Chordata</taxon>
        <taxon>Craniata</taxon>
        <taxon>Vertebrata</taxon>
        <taxon>Euteleostomi</taxon>
        <taxon>Actinopterygii</taxon>
        <taxon>Neopterygii</taxon>
        <taxon>Teleostei</taxon>
        <taxon>Protacanthopterygii</taxon>
        <taxon>Salmoniformes</taxon>
        <taxon>Salmonidae</taxon>
        <taxon>Salmoninae</taxon>
        <taxon>Hucho</taxon>
    </lineage>
</organism>
<feature type="transmembrane region" description="Helical" evidence="1">
    <location>
        <begin position="96"/>
        <end position="117"/>
    </location>
</feature>
<dbReference type="Ensembl" id="ENSHHUT00000017087.1">
    <property type="protein sequence ID" value="ENSHHUP00000016498.1"/>
    <property type="gene ID" value="ENSHHUG00000010210.1"/>
</dbReference>
<dbReference type="STRING" id="62062.ENSHHUP00000016498"/>
<dbReference type="InterPro" id="IPR039041">
    <property type="entry name" value="Nav/unc-53"/>
</dbReference>
<evidence type="ECO:0000313" key="3">
    <source>
        <dbReference type="Ensembl" id="ENSHHUP00000016498.1"/>
    </source>
</evidence>
<dbReference type="Pfam" id="PF23092">
    <property type="entry name" value="Ubiquitin_6"/>
    <property type="match status" value="1"/>
</dbReference>
<reference evidence="3" key="2">
    <citation type="submission" date="2025-08" db="UniProtKB">
        <authorList>
            <consortium name="Ensembl"/>
        </authorList>
    </citation>
    <scope>IDENTIFICATION</scope>
</reference>
<keyword evidence="4" id="KW-1185">Reference proteome</keyword>
<proteinExistence type="predicted"/>
<evidence type="ECO:0000313" key="4">
    <source>
        <dbReference type="Proteomes" id="UP000314982"/>
    </source>
</evidence>
<evidence type="ECO:0000256" key="1">
    <source>
        <dbReference type="SAM" id="Phobius"/>
    </source>
</evidence>
<dbReference type="PANTHER" id="PTHR12784:SF18">
    <property type="entry name" value="NEURON NAVIGATOR 3"/>
    <property type="match status" value="1"/>
</dbReference>
<reference evidence="4" key="1">
    <citation type="submission" date="2018-06" db="EMBL/GenBank/DDBJ databases">
        <title>Genome assembly of Danube salmon.</title>
        <authorList>
            <person name="Macqueen D.J."/>
            <person name="Gundappa M.K."/>
        </authorList>
    </citation>
    <scope>NUCLEOTIDE SEQUENCE [LARGE SCALE GENOMIC DNA]</scope>
</reference>
<accession>A0A4W5KHF9</accession>
<keyword evidence="1" id="KW-0472">Membrane</keyword>
<protein>
    <recommendedName>
        <fullName evidence="2">Neuron navigator 1-like ubiquitin-like domain-containing protein</fullName>
    </recommendedName>
</protein>
<feature type="domain" description="Neuron navigator 1-like ubiquitin-like" evidence="2">
    <location>
        <begin position="2"/>
        <end position="87"/>
    </location>
</feature>
<evidence type="ECO:0000259" key="2">
    <source>
        <dbReference type="Pfam" id="PF23092"/>
    </source>
</evidence>
<sequence length="118" mass="13333">MQSQEYLIGSIGVSGKTKWDVLDGVIRRLFKEYMFRVDPLTSLGLNSDSIVSYRMGDVVRAHASELPEMLPCGYLVGDNNVISVNLKGTRMAQTKCMMHFTVSIIVCFMYYCTSYILL</sequence>
<dbReference type="GO" id="GO:0022008">
    <property type="term" value="P:neurogenesis"/>
    <property type="evidence" value="ECO:0007669"/>
    <property type="project" value="InterPro"/>
</dbReference>
<keyword evidence="1" id="KW-0812">Transmembrane</keyword>
<dbReference type="PANTHER" id="PTHR12784">
    <property type="entry name" value="STEERIN"/>
    <property type="match status" value="1"/>
</dbReference>
<dbReference type="InterPro" id="IPR057126">
    <property type="entry name" value="NAV1-like_ubiquitin-like"/>
</dbReference>
<dbReference type="AlphaFoldDB" id="A0A4W5KHF9"/>
<dbReference type="Proteomes" id="UP000314982">
    <property type="component" value="Unassembled WGS sequence"/>
</dbReference>
<reference evidence="3" key="3">
    <citation type="submission" date="2025-09" db="UniProtKB">
        <authorList>
            <consortium name="Ensembl"/>
        </authorList>
    </citation>
    <scope>IDENTIFICATION</scope>
</reference>
<name>A0A4W5KHF9_9TELE</name>